<protein>
    <submittedName>
        <fullName evidence="2">Uncharacterized protein</fullName>
    </submittedName>
</protein>
<evidence type="ECO:0000313" key="2">
    <source>
        <dbReference type="EMBL" id="GAC74323.1"/>
    </source>
</evidence>
<dbReference type="OrthoDB" id="3367070at2759"/>
<sequence length="612" mass="64806">MKAIFATFGRRTNVDRKDASFEVASKTPLGTPSKEAPRVHAIYASLDTAASAIGDVPSTAPGSNRFHTDRLQYHSDAHTGPPNAWSARLSGSLRSASIRRKPLQAADTNDASANLKPASRSAHPPSSYKMPHSQPLDRGADSPALLRKASTTSKRSAPKQVSSSHADRVLVSDSLDFPHPSGSDPSARSAAHLHVDVPSMSSADLAVRLDELAVANADGLLTDDEYRTLRQAVFDRMLQADKRLMSAPSDRDLSGSGLPDHVLGKPAPSPPNGSDRHAHSSSDHLAVSRTGSMRGQAERPGSSIRSGQSATSSSLQHASNFLKKSVGATKTHNHSGSSSGGVEASVASDMARNGPLRRDSEGKSSQLSSGDGHSQRAMSSRTQRSSGAKSSRLSTLGRLRAGSQSRRVHAETAARELEEAFSAERTARSLRAVSLYETGASEQSAMGGIARERSPTSLRAEMAPTTLFGVEYADKSSAEIQAEIAVVLGEGNRMLDTFAALEQTLVAKHGALEAQAVREVVERVREANPQACVHRLEASAPPPSSYRQPRQAHASSSGLGGEDGGASDEARALEAELTSNYAQRAAVVKRYLDRLAFLQSKARSAAMREGLK</sequence>
<gene>
    <name evidence="2" type="ORF">PANT_11d00003</name>
</gene>
<dbReference type="AlphaFoldDB" id="M9MDD3"/>
<reference evidence="3" key="1">
    <citation type="journal article" date="2013" name="Genome Announc.">
        <title>Genome sequence of the basidiomycetous yeast Pseudozyma antarctica T-34, a producer of the glycolipid biosurfactants mannosylerythritol lipids.</title>
        <authorList>
            <person name="Morita T."/>
            <person name="Koike H."/>
            <person name="Koyama Y."/>
            <person name="Hagiwara H."/>
            <person name="Ito E."/>
            <person name="Fukuoka T."/>
            <person name="Imura T."/>
            <person name="Machida M."/>
            <person name="Kitamoto D."/>
        </authorList>
    </citation>
    <scope>NUCLEOTIDE SEQUENCE [LARGE SCALE GENOMIC DNA]</scope>
    <source>
        <strain evidence="3">T-34</strain>
    </source>
</reference>
<feature type="region of interest" description="Disordered" evidence="1">
    <location>
        <begin position="537"/>
        <end position="571"/>
    </location>
</feature>
<evidence type="ECO:0000313" key="3">
    <source>
        <dbReference type="Proteomes" id="UP000011976"/>
    </source>
</evidence>
<accession>M9MDD3</accession>
<dbReference type="EMBL" id="DF196777">
    <property type="protein sequence ID" value="GAC74323.1"/>
    <property type="molecule type" value="Genomic_DNA"/>
</dbReference>
<feature type="compositionally biased region" description="Polar residues" evidence="1">
    <location>
        <begin position="545"/>
        <end position="557"/>
    </location>
</feature>
<feature type="compositionally biased region" description="Low complexity" evidence="1">
    <location>
        <begin position="335"/>
        <end position="348"/>
    </location>
</feature>
<organism evidence="2 3">
    <name type="scientific">Pseudozyma antarctica (strain T-34)</name>
    <name type="common">Yeast</name>
    <name type="synonym">Candida antarctica</name>
    <dbReference type="NCBI Taxonomy" id="1151754"/>
    <lineage>
        <taxon>Eukaryota</taxon>
        <taxon>Fungi</taxon>
        <taxon>Dikarya</taxon>
        <taxon>Basidiomycota</taxon>
        <taxon>Ustilaginomycotina</taxon>
        <taxon>Ustilaginomycetes</taxon>
        <taxon>Ustilaginales</taxon>
        <taxon>Ustilaginaceae</taxon>
        <taxon>Moesziomyces</taxon>
    </lineage>
</organism>
<feature type="region of interest" description="Disordered" evidence="1">
    <location>
        <begin position="247"/>
        <end position="409"/>
    </location>
</feature>
<evidence type="ECO:0000256" key="1">
    <source>
        <dbReference type="SAM" id="MobiDB-lite"/>
    </source>
</evidence>
<feature type="compositionally biased region" description="Polar residues" evidence="1">
    <location>
        <begin position="149"/>
        <end position="164"/>
    </location>
</feature>
<name>M9MDD3_PSEA3</name>
<feature type="compositionally biased region" description="Polar residues" evidence="1">
    <location>
        <begin position="303"/>
        <end position="319"/>
    </location>
</feature>
<dbReference type="STRING" id="1151754.M9MDD3"/>
<feature type="region of interest" description="Disordered" evidence="1">
    <location>
        <begin position="102"/>
        <end position="168"/>
    </location>
</feature>
<dbReference type="Proteomes" id="UP000011976">
    <property type="component" value="Unassembled WGS sequence"/>
</dbReference>
<feature type="compositionally biased region" description="Polar residues" evidence="1">
    <location>
        <begin position="363"/>
        <end position="394"/>
    </location>
</feature>
<proteinExistence type="predicted"/>